<gene>
    <name evidence="3" type="ORF">B0T11DRAFT_47543</name>
</gene>
<name>A0A8K0X4H8_9PEZI</name>
<dbReference type="SUPFAM" id="SSF81383">
    <property type="entry name" value="F-box domain"/>
    <property type="match status" value="1"/>
</dbReference>
<protein>
    <recommendedName>
        <fullName evidence="2">F-box domain-containing protein</fullName>
    </recommendedName>
</protein>
<dbReference type="OrthoDB" id="1638493at2759"/>
<dbReference type="PROSITE" id="PS50181">
    <property type="entry name" value="FBOX"/>
    <property type="match status" value="1"/>
</dbReference>
<feature type="region of interest" description="Disordered" evidence="1">
    <location>
        <begin position="391"/>
        <end position="428"/>
    </location>
</feature>
<proteinExistence type="predicted"/>
<reference evidence="3" key="1">
    <citation type="journal article" date="2021" name="Nat. Commun.">
        <title>Genetic determinants of endophytism in the Arabidopsis root mycobiome.</title>
        <authorList>
            <person name="Mesny F."/>
            <person name="Miyauchi S."/>
            <person name="Thiergart T."/>
            <person name="Pickel B."/>
            <person name="Atanasova L."/>
            <person name="Karlsson M."/>
            <person name="Huettel B."/>
            <person name="Barry K.W."/>
            <person name="Haridas S."/>
            <person name="Chen C."/>
            <person name="Bauer D."/>
            <person name="Andreopoulos W."/>
            <person name="Pangilinan J."/>
            <person name="LaButti K."/>
            <person name="Riley R."/>
            <person name="Lipzen A."/>
            <person name="Clum A."/>
            <person name="Drula E."/>
            <person name="Henrissat B."/>
            <person name="Kohler A."/>
            <person name="Grigoriev I.V."/>
            <person name="Martin F.M."/>
            <person name="Hacquard S."/>
        </authorList>
    </citation>
    <scope>NUCLEOTIDE SEQUENCE</scope>
    <source>
        <strain evidence="3">MPI-CAGE-AT-0016</strain>
    </source>
</reference>
<dbReference type="Proteomes" id="UP000813385">
    <property type="component" value="Unassembled WGS sequence"/>
</dbReference>
<evidence type="ECO:0000313" key="4">
    <source>
        <dbReference type="Proteomes" id="UP000813385"/>
    </source>
</evidence>
<organism evidence="3 4">
    <name type="scientific">Plectosphaerella cucumerina</name>
    <dbReference type="NCBI Taxonomy" id="40658"/>
    <lineage>
        <taxon>Eukaryota</taxon>
        <taxon>Fungi</taxon>
        <taxon>Dikarya</taxon>
        <taxon>Ascomycota</taxon>
        <taxon>Pezizomycotina</taxon>
        <taxon>Sordariomycetes</taxon>
        <taxon>Hypocreomycetidae</taxon>
        <taxon>Glomerellales</taxon>
        <taxon>Plectosphaerellaceae</taxon>
        <taxon>Plectosphaerella</taxon>
    </lineage>
</organism>
<evidence type="ECO:0000259" key="2">
    <source>
        <dbReference type="PROSITE" id="PS50181"/>
    </source>
</evidence>
<comment type="caution">
    <text evidence="3">The sequence shown here is derived from an EMBL/GenBank/DDBJ whole genome shotgun (WGS) entry which is preliminary data.</text>
</comment>
<evidence type="ECO:0000256" key="1">
    <source>
        <dbReference type="SAM" id="MobiDB-lite"/>
    </source>
</evidence>
<feature type="domain" description="F-box" evidence="2">
    <location>
        <begin position="31"/>
        <end position="79"/>
    </location>
</feature>
<keyword evidence="4" id="KW-1185">Reference proteome</keyword>
<dbReference type="EMBL" id="JAGPXD010000002">
    <property type="protein sequence ID" value="KAH7366807.1"/>
    <property type="molecule type" value="Genomic_DNA"/>
</dbReference>
<dbReference type="InterPro" id="IPR036047">
    <property type="entry name" value="F-box-like_dom_sf"/>
</dbReference>
<sequence length="428" mass="48365">MSTTVSTYALTAGRANQAATELQPEPVSGTLDGLERLPAEILLDIYQHLDVESVHLLAQTNTLFQGLFKRNKSQILLPVLRAEFSPFEELVQVFTASDADLLEPAGTYQPRTVIYRRYPGDVVGITLCRGGLAPTADAMTLTGAFLSILGGGRPNMAKVLPPPRSIALTDRDLRPLLDYCKVVRKWEDIYPQLHWMTDPENCRTLEPVEKEKLRRALYRWWLHARHWHGDGPRPRRGLPEPFVDDPRTCSMRLHSTSDLMELAALMSAVKALVRHYIFPNLEQKLDDAPVSLMSQMMELRMQETVVDTYAKLDPKELMFYFENLYSYPRKRLVSDVNMRHPTFANDQESLHAAIRAATDERPWLQNLDVLEDIGQIVGLVTLCDDRLRRDGSPDATIPAPGVARRPQEDWSPPGDDGLALAERGMENS</sequence>
<accession>A0A8K0X4H8</accession>
<dbReference type="AlphaFoldDB" id="A0A8K0X4H8"/>
<dbReference type="InterPro" id="IPR001810">
    <property type="entry name" value="F-box_dom"/>
</dbReference>
<evidence type="ECO:0000313" key="3">
    <source>
        <dbReference type="EMBL" id="KAH7366807.1"/>
    </source>
</evidence>